<organism evidence="10 11">
    <name type="scientific">Heterodera trifolii</name>
    <dbReference type="NCBI Taxonomy" id="157864"/>
    <lineage>
        <taxon>Eukaryota</taxon>
        <taxon>Metazoa</taxon>
        <taxon>Ecdysozoa</taxon>
        <taxon>Nematoda</taxon>
        <taxon>Chromadorea</taxon>
        <taxon>Rhabditida</taxon>
        <taxon>Tylenchina</taxon>
        <taxon>Tylenchomorpha</taxon>
        <taxon>Tylenchoidea</taxon>
        <taxon>Heteroderidae</taxon>
        <taxon>Heteroderinae</taxon>
        <taxon>Heterodera</taxon>
    </lineage>
</organism>
<comment type="caution">
    <text evidence="10">The sequence shown here is derived from an EMBL/GenBank/DDBJ whole genome shotgun (WGS) entry which is preliminary data.</text>
</comment>
<evidence type="ECO:0000256" key="4">
    <source>
        <dbReference type="ARBA" id="ARBA00022664"/>
    </source>
</evidence>
<feature type="region of interest" description="Disordered" evidence="8">
    <location>
        <begin position="119"/>
        <end position="140"/>
    </location>
</feature>
<evidence type="ECO:0000256" key="5">
    <source>
        <dbReference type="ARBA" id="ARBA00023187"/>
    </source>
</evidence>
<evidence type="ECO:0000313" key="11">
    <source>
        <dbReference type="Proteomes" id="UP001620626"/>
    </source>
</evidence>
<evidence type="ECO:0000256" key="3">
    <source>
        <dbReference type="ARBA" id="ARBA00005371"/>
    </source>
</evidence>
<evidence type="ECO:0000256" key="1">
    <source>
        <dbReference type="ARBA" id="ARBA00004216"/>
    </source>
</evidence>
<comment type="similarity">
    <text evidence="3">Belongs to the SMN family.</text>
</comment>
<sequence length="209" mass="23075">MSTASESGSDKIVFQKNVTGRGSQVLDDAEFVKMYDRSTSKALNTSSVNANAQSNQQNEQVQKWKVGDQCMALYEVDGKWYPAKIEQISPVKNTCTVSYIGYDQKAILKLEDILAESDVEAADDHGDEREAEGTSGTTTKIADNDVKKDAFPIPDLCPPPPPSMFGKIAVAGNEKEALTNMLMSWYMSGYHTGFYQGVMHEKTTRQKPK</sequence>
<feature type="domain" description="Tudor" evidence="9">
    <location>
        <begin position="63"/>
        <end position="123"/>
    </location>
</feature>
<protein>
    <recommendedName>
        <fullName evidence="9">Tudor domain-containing protein</fullName>
    </recommendedName>
</protein>
<dbReference type="CDD" id="cd21182">
    <property type="entry name" value="Tudor_SMN_SPF30-like"/>
    <property type="match status" value="1"/>
</dbReference>
<keyword evidence="11" id="KW-1185">Reference proteome</keyword>
<dbReference type="InterPro" id="IPR040424">
    <property type="entry name" value="Smn1"/>
</dbReference>
<dbReference type="InterPro" id="IPR010304">
    <property type="entry name" value="SMN_Tudor"/>
</dbReference>
<reference evidence="10 11" key="1">
    <citation type="submission" date="2024-10" db="EMBL/GenBank/DDBJ databases">
        <authorList>
            <person name="Kim D."/>
        </authorList>
    </citation>
    <scope>NUCLEOTIDE SEQUENCE [LARGE SCALE GENOMIC DNA]</scope>
    <source>
        <strain evidence="10">BH-2024</strain>
    </source>
</reference>
<evidence type="ECO:0000256" key="2">
    <source>
        <dbReference type="ARBA" id="ARBA00004408"/>
    </source>
</evidence>
<dbReference type="Pfam" id="PF06003">
    <property type="entry name" value="SMN_Tudor"/>
    <property type="match status" value="1"/>
</dbReference>
<dbReference type="GO" id="GO:0008380">
    <property type="term" value="P:RNA splicing"/>
    <property type="evidence" value="ECO:0007669"/>
    <property type="project" value="UniProtKB-KW"/>
</dbReference>
<dbReference type="AlphaFoldDB" id="A0ABD2MA87"/>
<dbReference type="InterPro" id="IPR002999">
    <property type="entry name" value="Tudor"/>
</dbReference>
<dbReference type="SMART" id="SM00333">
    <property type="entry name" value="TUDOR"/>
    <property type="match status" value="1"/>
</dbReference>
<name>A0ABD2MA87_9BILA</name>
<comment type="subcellular location">
    <subcellularLocation>
        <location evidence="1">Cytoplasm</location>
        <location evidence="1">Myofibril</location>
        <location evidence="1">Sarcomere</location>
        <location evidence="1">Z line</location>
    </subcellularLocation>
    <subcellularLocation>
        <location evidence="2">Nucleus</location>
        <location evidence="2">Cajal body</location>
    </subcellularLocation>
    <subcellularLocation>
        <location evidence="7">Nucleus</location>
        <location evidence="7">Gem</location>
    </subcellularLocation>
</comment>
<evidence type="ECO:0000256" key="6">
    <source>
        <dbReference type="ARBA" id="ARBA00023242"/>
    </source>
</evidence>
<dbReference type="GO" id="GO:0030018">
    <property type="term" value="C:Z disc"/>
    <property type="evidence" value="ECO:0007669"/>
    <property type="project" value="UniProtKB-SubCell"/>
</dbReference>
<keyword evidence="4" id="KW-0507">mRNA processing</keyword>
<dbReference type="PROSITE" id="PS50304">
    <property type="entry name" value="TUDOR"/>
    <property type="match status" value="1"/>
</dbReference>
<evidence type="ECO:0000256" key="8">
    <source>
        <dbReference type="SAM" id="MobiDB-lite"/>
    </source>
</evidence>
<dbReference type="Pfam" id="PF20635">
    <property type="entry name" value="SMN_YG-box"/>
    <property type="match status" value="1"/>
</dbReference>
<dbReference type="InterPro" id="IPR047313">
    <property type="entry name" value="SMN_C"/>
</dbReference>
<accession>A0ABD2MA87</accession>
<proteinExistence type="inferred from homology"/>
<dbReference type="CDD" id="cd22852">
    <property type="entry name" value="SMN_C"/>
    <property type="match status" value="1"/>
</dbReference>
<dbReference type="Proteomes" id="UP001620626">
    <property type="component" value="Unassembled WGS sequence"/>
</dbReference>
<keyword evidence="5" id="KW-0508">mRNA splicing</keyword>
<feature type="compositionally biased region" description="Basic and acidic residues" evidence="8">
    <location>
        <begin position="122"/>
        <end position="132"/>
    </location>
</feature>
<dbReference type="GO" id="GO:0015030">
    <property type="term" value="C:Cajal body"/>
    <property type="evidence" value="ECO:0007669"/>
    <property type="project" value="UniProtKB-SubCell"/>
</dbReference>
<dbReference type="Gene3D" id="3.40.190.10">
    <property type="entry name" value="Periplasmic binding protein-like II"/>
    <property type="match status" value="1"/>
</dbReference>
<dbReference type="GO" id="GO:0097504">
    <property type="term" value="C:Gemini of Cajal bodies"/>
    <property type="evidence" value="ECO:0007669"/>
    <property type="project" value="UniProtKB-SubCell"/>
</dbReference>
<evidence type="ECO:0000259" key="9">
    <source>
        <dbReference type="PROSITE" id="PS50304"/>
    </source>
</evidence>
<dbReference type="Gene3D" id="2.30.30.140">
    <property type="match status" value="1"/>
</dbReference>
<dbReference type="EMBL" id="JBICBT010000073">
    <property type="protein sequence ID" value="KAL3124426.1"/>
    <property type="molecule type" value="Genomic_DNA"/>
</dbReference>
<dbReference type="PANTHER" id="PTHR39267">
    <property type="entry name" value="SURVIVAL MOTOR NEURON-LIKE PROTEIN 1"/>
    <property type="match status" value="1"/>
</dbReference>
<dbReference type="PANTHER" id="PTHR39267:SF1">
    <property type="entry name" value="SURVIVAL MOTOR NEURON PROTEIN"/>
    <property type="match status" value="1"/>
</dbReference>
<dbReference type="GO" id="GO:0006397">
    <property type="term" value="P:mRNA processing"/>
    <property type="evidence" value="ECO:0007669"/>
    <property type="project" value="UniProtKB-KW"/>
</dbReference>
<evidence type="ECO:0000313" key="10">
    <source>
        <dbReference type="EMBL" id="KAL3124426.1"/>
    </source>
</evidence>
<dbReference type="SUPFAM" id="SSF63748">
    <property type="entry name" value="Tudor/PWWP/MBT"/>
    <property type="match status" value="1"/>
</dbReference>
<keyword evidence="6" id="KW-0539">Nucleus</keyword>
<evidence type="ECO:0000256" key="7">
    <source>
        <dbReference type="ARBA" id="ARBA00034695"/>
    </source>
</evidence>
<gene>
    <name evidence="10" type="ORF">niasHT_007709</name>
</gene>